<protein>
    <recommendedName>
        <fullName evidence="1">Reverse transcriptase domain-containing protein</fullName>
    </recommendedName>
</protein>
<accession>A0A8D2LM88</accession>
<dbReference type="Ensembl" id="ENSVKKT00000024685.1">
    <property type="protein sequence ID" value="ENSVKKP00000024095.1"/>
    <property type="gene ID" value="ENSVKKG00000015905.1"/>
</dbReference>
<dbReference type="AlphaFoldDB" id="A0A8D2LM88"/>
<organism evidence="2 3">
    <name type="scientific">Varanus komodoensis</name>
    <name type="common">Komodo dragon</name>
    <dbReference type="NCBI Taxonomy" id="61221"/>
    <lineage>
        <taxon>Eukaryota</taxon>
        <taxon>Metazoa</taxon>
        <taxon>Chordata</taxon>
        <taxon>Craniata</taxon>
        <taxon>Vertebrata</taxon>
        <taxon>Euteleostomi</taxon>
        <taxon>Lepidosauria</taxon>
        <taxon>Squamata</taxon>
        <taxon>Bifurcata</taxon>
        <taxon>Unidentata</taxon>
        <taxon>Episquamata</taxon>
        <taxon>Toxicofera</taxon>
        <taxon>Anguimorpha</taxon>
        <taxon>Paleoanguimorpha</taxon>
        <taxon>Varanoidea</taxon>
        <taxon>Varanidae</taxon>
        <taxon>Varanus</taxon>
    </lineage>
</organism>
<dbReference type="CDD" id="cd01650">
    <property type="entry name" value="RT_nLTR_like"/>
    <property type="match status" value="1"/>
</dbReference>
<dbReference type="PANTHER" id="PTHR19446">
    <property type="entry name" value="REVERSE TRANSCRIPTASES"/>
    <property type="match status" value="1"/>
</dbReference>
<dbReference type="Pfam" id="PF00078">
    <property type="entry name" value="RVT_1"/>
    <property type="match status" value="1"/>
</dbReference>
<evidence type="ECO:0000313" key="2">
    <source>
        <dbReference type="Ensembl" id="ENSVKKP00000024095.1"/>
    </source>
</evidence>
<evidence type="ECO:0000313" key="3">
    <source>
        <dbReference type="Proteomes" id="UP000694545"/>
    </source>
</evidence>
<dbReference type="OMA" id="VRWEFLY"/>
<sequence>MLSCDFSTGQVYPRGKPLWRLTTKQLNNISCKEMLASTLANMLTLCDLYEDDLAAWWERCKRIVRKRCWSLDVRINSKEVKTYQEAVYQFVKCHGRVNRGLPYDKRLLRRSREVIAAFQMKQRQKKRNAKLYRTKGALVDKDEWVRARTQAPFESMKGLRLSEDDTVSLRPEEMLDVVERYYTQIYREKPIRGEEIRNFFDSLPQKDLNLIHPGLADEDLRELEKPITQEEVEMAITQGKSGSAPGPDGLGWNFYKLFKTWIGPALTKVFNFLLQQPKLSQSFYQSTLIFFAKQGDLTLVKNWRPIALTNVDYRILAKILNGRLARLAPKIVVPGQTSAVPGRSMLDSLCLFRELFELAREKKWKGKIMQLDQTKAFDCVHHEFLWATLEWKGLPHRFVQYVKLLYKEASVTPQVNGHRGNRIALESGVRQGCPLSPLLYVLVIDTVLCRLLLEEGLSGLGREIPQSVGAVVKFVVHADDVSLLVNDEEEMRRAKLIFEHYGRVSGARINYQKSCVIDLGGKEDHLIVSRVGFSEGIGGDDTERVQRVKLLGLWFTKESGAGKTNWSQWLEKLKEKITLWQRWHLNVYQKAIYVKTYVIPVAANISVVYPPPITVMKEAETLLFKFLWGTATFPLARAVAHRPVKEGGLDFPSVTLKFLAGFLSFNFGAYRKTEVQVMSSGCPVWTLLFARHWDRHDWFRQWWREGFTPRAVTTVTKLTGPDFCWDLYAQIKRYKVQAEWLRDITGPVRCLKRNVYGQLLDINCYRPQREKNLTKVAFLDYLKKQEFPITYFTDRRIPYSLWDIRWRFYHQIYKLKVSMPWVPVERQLCPRAHCEKQMLAGEAPQRETYEHLLKLCPG</sequence>
<name>A0A8D2LM88_VARKO</name>
<dbReference type="Proteomes" id="UP000694545">
    <property type="component" value="Unplaced"/>
</dbReference>
<reference evidence="2" key="2">
    <citation type="submission" date="2025-09" db="UniProtKB">
        <authorList>
            <consortium name="Ensembl"/>
        </authorList>
    </citation>
    <scope>IDENTIFICATION</scope>
</reference>
<dbReference type="SUPFAM" id="SSF56672">
    <property type="entry name" value="DNA/RNA polymerases"/>
    <property type="match status" value="1"/>
</dbReference>
<dbReference type="PROSITE" id="PS50878">
    <property type="entry name" value="RT_POL"/>
    <property type="match status" value="1"/>
</dbReference>
<reference evidence="2" key="1">
    <citation type="submission" date="2025-08" db="UniProtKB">
        <authorList>
            <consortium name="Ensembl"/>
        </authorList>
    </citation>
    <scope>IDENTIFICATION</scope>
</reference>
<feature type="domain" description="Reverse transcriptase" evidence="1">
    <location>
        <begin position="272"/>
        <end position="535"/>
    </location>
</feature>
<keyword evidence="3" id="KW-1185">Reference proteome</keyword>
<dbReference type="InterPro" id="IPR000477">
    <property type="entry name" value="RT_dom"/>
</dbReference>
<dbReference type="InterPro" id="IPR043502">
    <property type="entry name" value="DNA/RNA_pol_sf"/>
</dbReference>
<evidence type="ECO:0000259" key="1">
    <source>
        <dbReference type="PROSITE" id="PS50878"/>
    </source>
</evidence>
<proteinExistence type="predicted"/>